<comment type="caution">
    <text evidence="9">The sequence shown here is derived from an EMBL/GenBank/DDBJ whole genome shotgun (WGS) entry which is preliminary data.</text>
</comment>
<keyword evidence="2 7" id="KW-0732">Signal</keyword>
<feature type="domain" description="Chitin-binding type-2" evidence="8">
    <location>
        <begin position="215"/>
        <end position="271"/>
    </location>
</feature>
<dbReference type="Gene3D" id="2.170.140.10">
    <property type="entry name" value="Chitin binding domain"/>
    <property type="match status" value="4"/>
</dbReference>
<keyword evidence="4" id="KW-1015">Disulfide bond</keyword>
<gene>
    <name evidence="9" type="primary">obst-E-L1</name>
    <name evidence="9" type="ORF">Hamer_G005238</name>
</gene>
<dbReference type="InterPro" id="IPR051940">
    <property type="entry name" value="Chitin_bind-dev_reg"/>
</dbReference>
<feature type="domain" description="Chitin-binding type-2" evidence="8">
    <location>
        <begin position="147"/>
        <end position="205"/>
    </location>
</feature>
<dbReference type="PANTHER" id="PTHR23301:SF100">
    <property type="entry name" value="GASP, ISOFORM A"/>
    <property type="match status" value="1"/>
</dbReference>
<feature type="region of interest" description="Disordered" evidence="6">
    <location>
        <begin position="373"/>
        <end position="395"/>
    </location>
</feature>
<dbReference type="Proteomes" id="UP000747542">
    <property type="component" value="Unassembled WGS sequence"/>
</dbReference>
<keyword evidence="10" id="KW-1185">Reference proteome</keyword>
<feature type="signal peptide" evidence="7">
    <location>
        <begin position="1"/>
        <end position="25"/>
    </location>
</feature>
<keyword evidence="5" id="KW-0325">Glycoprotein</keyword>
<evidence type="ECO:0000256" key="1">
    <source>
        <dbReference type="ARBA" id="ARBA00022669"/>
    </source>
</evidence>
<dbReference type="AlphaFoldDB" id="A0A8J5MX55"/>
<proteinExistence type="predicted"/>
<evidence type="ECO:0000256" key="7">
    <source>
        <dbReference type="SAM" id="SignalP"/>
    </source>
</evidence>
<feature type="chain" id="PRO_5035180280" evidence="7">
    <location>
        <begin position="26"/>
        <end position="395"/>
    </location>
</feature>
<name>A0A8J5MX55_HOMAM</name>
<evidence type="ECO:0000256" key="3">
    <source>
        <dbReference type="ARBA" id="ARBA00022737"/>
    </source>
</evidence>
<keyword evidence="3" id="KW-0677">Repeat</keyword>
<dbReference type="SUPFAM" id="SSF57625">
    <property type="entry name" value="Invertebrate chitin-binding proteins"/>
    <property type="match status" value="4"/>
</dbReference>
<evidence type="ECO:0000256" key="4">
    <source>
        <dbReference type="ARBA" id="ARBA00023157"/>
    </source>
</evidence>
<dbReference type="InterPro" id="IPR002557">
    <property type="entry name" value="Chitin-bd_dom"/>
</dbReference>
<protein>
    <submittedName>
        <fullName evidence="9">Obstructor-E-like 1</fullName>
    </submittedName>
</protein>
<feature type="domain" description="Chitin-binding type-2" evidence="8">
    <location>
        <begin position="279"/>
        <end position="347"/>
    </location>
</feature>
<dbReference type="PANTHER" id="PTHR23301">
    <property type="entry name" value="CHITIN BINDING PERITROPHIN-A"/>
    <property type="match status" value="1"/>
</dbReference>
<evidence type="ECO:0000256" key="2">
    <source>
        <dbReference type="ARBA" id="ARBA00022729"/>
    </source>
</evidence>
<sequence length="395" mass="43422">CLALCPPSVVSMMLVLTNLFSSSLPHHASTGAQESSITPGGSGNWQCPHEFGYYPHEVSCDKYYTCDVGVPTLKTCGNGLAFDASDPDFLRENCDYRHNVDCSGRPELGTPSTRCITRPQHATDDPQSPKDLHGLAQEAAGDFEYEDFLCPKDYGFFPHPTQCDAYWSCDEGKPEFRLCGNGLAFDIKNDTRENCNYFFAVDCSDRPELEPAISTPHCPNLFGIFADPDDCSVFWSCWDGESSRYACAPGLAYDRKSRVCNWMDNIPECKEQREAMQDNFVCPAPGELAATGSFSRHAHPEDCREYFVCLDGIAREYGCPIGTVFQIGNQDGFGQCADPETVPGCEDYYGDLDLSSLRKSQLLLGNLGLQNGNIVTPAPRPRRPVAAPSDVPAEA</sequence>
<accession>A0A8J5MX55</accession>
<evidence type="ECO:0000259" key="8">
    <source>
        <dbReference type="PROSITE" id="PS50940"/>
    </source>
</evidence>
<dbReference type="PROSITE" id="PS50940">
    <property type="entry name" value="CHIT_BIND_II"/>
    <property type="match status" value="4"/>
</dbReference>
<feature type="domain" description="Chitin-binding type-2" evidence="8">
    <location>
        <begin position="44"/>
        <end position="104"/>
    </location>
</feature>
<dbReference type="SMART" id="SM00494">
    <property type="entry name" value="ChtBD2"/>
    <property type="match status" value="4"/>
</dbReference>
<dbReference type="GO" id="GO:0008061">
    <property type="term" value="F:chitin binding"/>
    <property type="evidence" value="ECO:0007669"/>
    <property type="project" value="UniProtKB-KW"/>
</dbReference>
<keyword evidence="1" id="KW-0147">Chitin-binding</keyword>
<feature type="compositionally biased region" description="Low complexity" evidence="6">
    <location>
        <begin position="384"/>
        <end position="395"/>
    </location>
</feature>
<organism evidence="9 10">
    <name type="scientific">Homarus americanus</name>
    <name type="common">American lobster</name>
    <dbReference type="NCBI Taxonomy" id="6706"/>
    <lineage>
        <taxon>Eukaryota</taxon>
        <taxon>Metazoa</taxon>
        <taxon>Ecdysozoa</taxon>
        <taxon>Arthropoda</taxon>
        <taxon>Crustacea</taxon>
        <taxon>Multicrustacea</taxon>
        <taxon>Malacostraca</taxon>
        <taxon>Eumalacostraca</taxon>
        <taxon>Eucarida</taxon>
        <taxon>Decapoda</taxon>
        <taxon>Pleocyemata</taxon>
        <taxon>Astacidea</taxon>
        <taxon>Nephropoidea</taxon>
        <taxon>Nephropidae</taxon>
        <taxon>Homarus</taxon>
    </lineage>
</organism>
<dbReference type="FunFam" id="2.170.140.10:FF:000002">
    <property type="entry name" value="Gasp, isoform A"/>
    <property type="match status" value="1"/>
</dbReference>
<dbReference type="Pfam" id="PF01607">
    <property type="entry name" value="CBM_14"/>
    <property type="match status" value="4"/>
</dbReference>
<evidence type="ECO:0000256" key="6">
    <source>
        <dbReference type="SAM" id="MobiDB-lite"/>
    </source>
</evidence>
<dbReference type="GO" id="GO:0005576">
    <property type="term" value="C:extracellular region"/>
    <property type="evidence" value="ECO:0007669"/>
    <property type="project" value="InterPro"/>
</dbReference>
<feature type="non-terminal residue" evidence="9">
    <location>
        <position position="395"/>
    </location>
</feature>
<reference evidence="9" key="1">
    <citation type="journal article" date="2021" name="Sci. Adv.">
        <title>The American lobster genome reveals insights on longevity, neural, and immune adaptations.</title>
        <authorList>
            <person name="Polinski J.M."/>
            <person name="Zimin A.V."/>
            <person name="Clark K.F."/>
            <person name="Kohn A.B."/>
            <person name="Sadowski N."/>
            <person name="Timp W."/>
            <person name="Ptitsyn A."/>
            <person name="Khanna P."/>
            <person name="Romanova D.Y."/>
            <person name="Williams P."/>
            <person name="Greenwood S.J."/>
            <person name="Moroz L.L."/>
            <person name="Walt D.R."/>
            <person name="Bodnar A.G."/>
        </authorList>
    </citation>
    <scope>NUCLEOTIDE SEQUENCE</scope>
    <source>
        <strain evidence="9">GMGI-L3</strain>
    </source>
</reference>
<evidence type="ECO:0000313" key="9">
    <source>
        <dbReference type="EMBL" id="KAG7166941.1"/>
    </source>
</evidence>
<dbReference type="InterPro" id="IPR036508">
    <property type="entry name" value="Chitin-bd_dom_sf"/>
</dbReference>
<dbReference type="EMBL" id="JAHLQT010021845">
    <property type="protein sequence ID" value="KAG7166941.1"/>
    <property type="molecule type" value="Genomic_DNA"/>
</dbReference>
<evidence type="ECO:0000313" key="10">
    <source>
        <dbReference type="Proteomes" id="UP000747542"/>
    </source>
</evidence>
<evidence type="ECO:0000256" key="5">
    <source>
        <dbReference type="ARBA" id="ARBA00023180"/>
    </source>
</evidence>